<protein>
    <recommendedName>
        <fullName evidence="2">Nephrocystin 3-like N-terminal domain-containing protein</fullName>
    </recommendedName>
</protein>
<dbReference type="Pfam" id="PF24883">
    <property type="entry name" value="NPHP3_N"/>
    <property type="match status" value="1"/>
</dbReference>
<dbReference type="PANTHER" id="PTHR10039">
    <property type="entry name" value="AMELOGENIN"/>
    <property type="match status" value="1"/>
</dbReference>
<proteinExistence type="predicted"/>
<evidence type="ECO:0000313" key="3">
    <source>
        <dbReference type="EMBL" id="KAF2442217.1"/>
    </source>
</evidence>
<keyword evidence="4" id="KW-1185">Reference proteome</keyword>
<dbReference type="OrthoDB" id="443402at2759"/>
<dbReference type="InterPro" id="IPR027417">
    <property type="entry name" value="P-loop_NTPase"/>
</dbReference>
<dbReference type="Proteomes" id="UP000799764">
    <property type="component" value="Unassembled WGS sequence"/>
</dbReference>
<dbReference type="PANTHER" id="PTHR10039:SF5">
    <property type="entry name" value="NACHT DOMAIN-CONTAINING PROTEIN"/>
    <property type="match status" value="1"/>
</dbReference>
<evidence type="ECO:0000259" key="2">
    <source>
        <dbReference type="Pfam" id="PF24883"/>
    </source>
</evidence>
<dbReference type="AlphaFoldDB" id="A0A9P4PE13"/>
<name>A0A9P4PE13_9PLEO</name>
<sequence>MDPLAALSLASNIMQVIQFSAETLAVFERLNEGSSPDPYVNTNSQSLVTATTKLRSTLHAPSVINGVPRDASLLQVCNEIVLIADALQKQVQKSLPARGESKTKLLRKSVAFQLKYKSATEKLSRQLDKLQHRMETEILIDLRQVLAQDNSDLVDRLRTLDKDLIAFRANLIAGQTRLEDLLDRESGDTRKAIADEAQKIRDHNAKSAQETRGFINATQNDRINDAAYQQFLDSFRFRGINARRNTIEFSQPDTFEWIFAVPEEAQESDDVPKWSNFPAWLRGGTGLYWISGKAGAGKSTLMKFLLEDERTRKILTENGSDTMLVSAFIWSLGTSMQKSLIGVLCTLLYDIFAQDRELCWRQMTERQGGFDFKQESSDWSLQELVSLFSTVAENCTRPLCIFIDGLDEIDRSKPTEITRLMEWVESTRSLKNLQICVSSRPEPTFDNRLRQHPHLRVQDLTTKDIEHYVSSILRHLEFDFQVSPQDIQNLIQTIVNRAEGVFLWAHLVVEHIRTDMDYFPSWKTLSERVDELPSGLHSMYKTMWERHNGDSDLYRAETASYLNYLLAGESTWHMRKLLALMLRFNIDIQNMVFKGGDVLSTYFIIKECSRFDVSIVARCGGLVTSSGIPPPRMLPTCEEDRTDLEHRIFGDDNDGSLLEIFFGHRSAADFLLSTSTGQQILSYDRTSAVEHAFCQAKAMSCYGILAGWHKWNWTAMYTLSPSRHEFRLPQFASTAFDLLLKAHQRRPRWIHTVNEPRQRGYSGLNGRISANFVEAGFREQLHERLQQLPVEEMYSLQKQLLSSICASRNLQEVDFVIELLDYIRPEDVSYSTPFLLRKSLVGDLLSYADNMLLSLRQPEEVTTAASRQYRQFVDLLLYKCGGIECLSKWRVLLMLPYYTHRQVRTSDDTSRNTTSKRFHVQYRSGTSERQNSEVSATLVETSILDIFFAIGSPLRNHLADRLSQTEPPCIQKLVMVVHFMTNRNQITGRDDISGFNSEALGDLELTMDLDEVFERLQTLEKPPSSMMRTFSAEDIYALFHADKSEHPPKLSSEETLEFLIKKGYSLQSHLEPKHLPRFWLNDDLLPQDVPKFDEIDWSFEIDCERFERASRTVIERERRAGNPKAVAPCAGGMNYCSASTYLVLPSN</sequence>
<dbReference type="EMBL" id="MU001504">
    <property type="protein sequence ID" value="KAF2442217.1"/>
    <property type="molecule type" value="Genomic_DNA"/>
</dbReference>
<evidence type="ECO:0000313" key="4">
    <source>
        <dbReference type="Proteomes" id="UP000799764"/>
    </source>
</evidence>
<comment type="caution">
    <text evidence="3">The sequence shown here is derived from an EMBL/GenBank/DDBJ whole genome shotgun (WGS) entry which is preliminary data.</text>
</comment>
<evidence type="ECO:0000256" key="1">
    <source>
        <dbReference type="ARBA" id="ARBA00022737"/>
    </source>
</evidence>
<dbReference type="SUPFAM" id="SSF52540">
    <property type="entry name" value="P-loop containing nucleoside triphosphate hydrolases"/>
    <property type="match status" value="1"/>
</dbReference>
<gene>
    <name evidence="3" type="ORF">P171DRAFT_433764</name>
</gene>
<dbReference type="InterPro" id="IPR056884">
    <property type="entry name" value="NPHP3-like_N"/>
</dbReference>
<dbReference type="Gene3D" id="3.40.50.300">
    <property type="entry name" value="P-loop containing nucleotide triphosphate hydrolases"/>
    <property type="match status" value="1"/>
</dbReference>
<feature type="domain" description="Nephrocystin 3-like N-terminal" evidence="2">
    <location>
        <begin position="275"/>
        <end position="440"/>
    </location>
</feature>
<accession>A0A9P4PE13</accession>
<reference evidence="3" key="1">
    <citation type="journal article" date="2020" name="Stud. Mycol.">
        <title>101 Dothideomycetes genomes: a test case for predicting lifestyles and emergence of pathogens.</title>
        <authorList>
            <person name="Haridas S."/>
            <person name="Albert R."/>
            <person name="Binder M."/>
            <person name="Bloem J."/>
            <person name="Labutti K."/>
            <person name="Salamov A."/>
            <person name="Andreopoulos B."/>
            <person name="Baker S."/>
            <person name="Barry K."/>
            <person name="Bills G."/>
            <person name="Bluhm B."/>
            <person name="Cannon C."/>
            <person name="Castanera R."/>
            <person name="Culley D."/>
            <person name="Daum C."/>
            <person name="Ezra D."/>
            <person name="Gonzalez J."/>
            <person name="Henrissat B."/>
            <person name="Kuo A."/>
            <person name="Liang C."/>
            <person name="Lipzen A."/>
            <person name="Lutzoni F."/>
            <person name="Magnuson J."/>
            <person name="Mondo S."/>
            <person name="Nolan M."/>
            <person name="Ohm R."/>
            <person name="Pangilinan J."/>
            <person name="Park H.-J."/>
            <person name="Ramirez L."/>
            <person name="Alfaro M."/>
            <person name="Sun H."/>
            <person name="Tritt A."/>
            <person name="Yoshinaga Y."/>
            <person name="Zwiers L.-H."/>
            <person name="Turgeon B."/>
            <person name="Goodwin S."/>
            <person name="Spatafora J."/>
            <person name="Crous P."/>
            <person name="Grigoriev I."/>
        </authorList>
    </citation>
    <scope>NUCLEOTIDE SEQUENCE</scope>
    <source>
        <strain evidence="3">CBS 690.94</strain>
    </source>
</reference>
<organism evidence="3 4">
    <name type="scientific">Karstenula rhodostoma CBS 690.94</name>
    <dbReference type="NCBI Taxonomy" id="1392251"/>
    <lineage>
        <taxon>Eukaryota</taxon>
        <taxon>Fungi</taxon>
        <taxon>Dikarya</taxon>
        <taxon>Ascomycota</taxon>
        <taxon>Pezizomycotina</taxon>
        <taxon>Dothideomycetes</taxon>
        <taxon>Pleosporomycetidae</taxon>
        <taxon>Pleosporales</taxon>
        <taxon>Massarineae</taxon>
        <taxon>Didymosphaeriaceae</taxon>
        <taxon>Karstenula</taxon>
    </lineage>
</organism>
<keyword evidence="1" id="KW-0677">Repeat</keyword>